<dbReference type="STRING" id="1121302.SAMN02745163_02082"/>
<dbReference type="EMBL" id="FQZB01000009">
    <property type="protein sequence ID" value="SHJ53255.1"/>
    <property type="molecule type" value="Genomic_DNA"/>
</dbReference>
<reference evidence="1 2" key="1">
    <citation type="submission" date="2016-11" db="EMBL/GenBank/DDBJ databases">
        <authorList>
            <person name="Jaros S."/>
            <person name="Januszkiewicz K."/>
            <person name="Wedrychowicz H."/>
        </authorList>
    </citation>
    <scope>NUCLEOTIDE SEQUENCE [LARGE SCALE GENOMIC DNA]</scope>
    <source>
        <strain evidence="1 2">DSM 21758</strain>
    </source>
</reference>
<accession>A0A1M6K2X5</accession>
<name>A0A1M6K2X5_9CLOT</name>
<dbReference type="RefSeq" id="WP_084108658.1">
    <property type="nucleotide sequence ID" value="NZ_FQZB01000009.1"/>
</dbReference>
<dbReference type="Proteomes" id="UP000184310">
    <property type="component" value="Unassembled WGS sequence"/>
</dbReference>
<keyword evidence="2" id="KW-1185">Reference proteome</keyword>
<evidence type="ECO:0000313" key="2">
    <source>
        <dbReference type="Proteomes" id="UP000184310"/>
    </source>
</evidence>
<gene>
    <name evidence="1" type="ORF">SAMN02745163_02082</name>
</gene>
<organism evidence="1 2">
    <name type="scientific">Clostridium cavendishii DSM 21758</name>
    <dbReference type="NCBI Taxonomy" id="1121302"/>
    <lineage>
        <taxon>Bacteria</taxon>
        <taxon>Bacillati</taxon>
        <taxon>Bacillota</taxon>
        <taxon>Clostridia</taxon>
        <taxon>Eubacteriales</taxon>
        <taxon>Clostridiaceae</taxon>
        <taxon>Clostridium</taxon>
    </lineage>
</organism>
<dbReference type="AlphaFoldDB" id="A0A1M6K2X5"/>
<dbReference type="OrthoDB" id="1936077at2"/>
<proteinExistence type="predicted"/>
<protein>
    <submittedName>
        <fullName evidence="1">Uncharacterized protein</fullName>
    </submittedName>
</protein>
<sequence>MKICICGRRATELHHIVFRSQNKPLENCKFNHIDLCQECHRGTRGVHGSKGHKLDIKLKLNFQNKLNEVFKNEELTKEEIRTILDVNRNAVDRLLKGVKVNGDKYIKEDVIRACMAGRLILNE</sequence>
<evidence type="ECO:0000313" key="1">
    <source>
        <dbReference type="EMBL" id="SHJ53255.1"/>
    </source>
</evidence>